<dbReference type="EMBL" id="CP000733">
    <property type="protein sequence ID" value="ABS77624.1"/>
    <property type="molecule type" value="Genomic_DNA"/>
</dbReference>
<evidence type="ECO:0000313" key="3">
    <source>
        <dbReference type="Proteomes" id="UP000008555"/>
    </source>
</evidence>
<protein>
    <submittedName>
        <fullName evidence="2">IcmX</fullName>
    </submittedName>
</protein>
<organism evidence="2 3">
    <name type="scientific">Coxiella burnetii (strain Dugway 5J108-111)</name>
    <dbReference type="NCBI Taxonomy" id="434922"/>
    <lineage>
        <taxon>Bacteria</taxon>
        <taxon>Pseudomonadati</taxon>
        <taxon>Pseudomonadota</taxon>
        <taxon>Gammaproteobacteria</taxon>
        <taxon>Legionellales</taxon>
        <taxon>Coxiellaceae</taxon>
        <taxon>Coxiella</taxon>
    </lineage>
</organism>
<evidence type="ECO:0000313" key="2">
    <source>
        <dbReference type="EMBL" id="ABS77624.1"/>
    </source>
</evidence>
<keyword evidence="1" id="KW-0732">Signal</keyword>
<name>A9KDJ4_COXBN</name>
<evidence type="ECO:0000256" key="1">
    <source>
        <dbReference type="SAM" id="SignalP"/>
    </source>
</evidence>
<gene>
    <name evidence="2" type="primary">icmX</name>
    <name evidence="2" type="ordered locus">CBUD_0344</name>
</gene>
<dbReference type="HOGENOM" id="CLU_735124_0_0_6"/>
<dbReference type="KEGG" id="cbd:CBUD_0344"/>
<accession>A9KDJ4</accession>
<dbReference type="Proteomes" id="UP000008555">
    <property type="component" value="Chromosome"/>
</dbReference>
<dbReference type="AlphaFoldDB" id="A9KDJ4"/>
<feature type="signal peptide" evidence="1">
    <location>
        <begin position="1"/>
        <end position="24"/>
    </location>
</feature>
<proteinExistence type="predicted"/>
<dbReference type="RefSeq" id="WP_011996534.1">
    <property type="nucleotide sequence ID" value="NC_009727.1"/>
</dbReference>
<reference evidence="2 3" key="1">
    <citation type="journal article" date="2009" name="Infect. Immun.">
        <title>Comparative genomics reveal extensive transposon-mediated genomic plasticity and diversity among potential effector proteins within the genus Coxiella.</title>
        <authorList>
            <person name="Beare P.A."/>
            <person name="Unsworth N."/>
            <person name="Andoh M."/>
            <person name="Voth D.E."/>
            <person name="Omsland A."/>
            <person name="Gilk S.D."/>
            <person name="Williams K.P."/>
            <person name="Sobral B.W."/>
            <person name="Kupko J.J.III."/>
            <person name="Porcella S.F."/>
            <person name="Samuel J.E."/>
            <person name="Heinzen R.A."/>
        </authorList>
    </citation>
    <scope>NUCLEOTIDE SEQUENCE [LARGE SCALE GENOMIC DNA]</scope>
    <source>
        <strain evidence="2 3">Dugway 5J108-111</strain>
    </source>
</reference>
<feature type="chain" id="PRO_5002736458" evidence="1">
    <location>
        <begin position="25"/>
        <end position="376"/>
    </location>
</feature>
<sequence>MKNFRVLGIASFLALGVASTSALADIDPMSGVIKAIKEVGLEVQALAIASKKSVSNMKYQLDKNLDLALQADVEKNNALQTVKNNAGTNTQNQISGTLLQFPEQVINASQLNDAQMAATIKNRKNLIPNLTTAIPASDTLYLTDAEDPLANTYGVAKPDSLYDNYFNFDSLFAPSAYNSDQQQAATTYLQYLTKPYQSLTDNIHFSELKDNLNKLSAEKRADKLKSFLNNPAYQKFQLAVRSLIATKSIAIDNFNTLLNERVPVKGLGAKVGMPDDPHLPKGYASPLQVENYIANQRINSPDWFKQMKTASPAVVAREQVLILAEIESQLERNHLDNERLLATLSLMALQGTKNSEMELQTNTAADLNKLIDQIGK</sequence>